<sequence length="232" mass="26407">MRYACRCPRDSPDSVITPTRKSATMRRMSMATPAPVNTSSRGAQRKMQIISVAAGLFNERGYHETSMDLIAAHVGIRKASLYHYFSSKDEILIVIHEEMIDLIIERQEDRVAAATLGPRDMLLAVMTDLVTLMESHPGHLRVFFEHYRELPEEARQAIAGKRDHYHGMLIKILDDGVRAGDFGPMDTRMTSFAILGMCNWTYQWFHPGEGWTAEQVARHFWQLFIDGTAPKP</sequence>
<dbReference type="Gene3D" id="1.10.357.10">
    <property type="entry name" value="Tetracycline Repressor, domain 2"/>
    <property type="match status" value="1"/>
</dbReference>
<name>A0A419I9U7_9PSEU</name>
<comment type="caution">
    <text evidence="7">The sequence shown here is derived from an EMBL/GenBank/DDBJ whole genome shotgun (WGS) entry which is preliminary data.</text>
</comment>
<evidence type="ECO:0000256" key="1">
    <source>
        <dbReference type="ARBA" id="ARBA00022491"/>
    </source>
</evidence>
<dbReference type="InterPro" id="IPR009057">
    <property type="entry name" value="Homeodomain-like_sf"/>
</dbReference>
<keyword evidence="3 5" id="KW-0238">DNA-binding</keyword>
<keyword evidence="4" id="KW-0804">Transcription</keyword>
<evidence type="ECO:0000256" key="5">
    <source>
        <dbReference type="PROSITE-ProRule" id="PRU00335"/>
    </source>
</evidence>
<dbReference type="SUPFAM" id="SSF48498">
    <property type="entry name" value="Tetracyclin repressor-like, C-terminal domain"/>
    <property type="match status" value="1"/>
</dbReference>
<dbReference type="PANTHER" id="PTHR30055:SF175">
    <property type="entry name" value="HTH-TYPE TRANSCRIPTIONAL REPRESSOR KSTR2"/>
    <property type="match status" value="1"/>
</dbReference>
<dbReference type="PANTHER" id="PTHR30055">
    <property type="entry name" value="HTH-TYPE TRANSCRIPTIONAL REGULATOR RUTR"/>
    <property type="match status" value="1"/>
</dbReference>
<dbReference type="InterPro" id="IPR050109">
    <property type="entry name" value="HTH-type_TetR-like_transc_reg"/>
</dbReference>
<dbReference type="SUPFAM" id="SSF46689">
    <property type="entry name" value="Homeodomain-like"/>
    <property type="match status" value="1"/>
</dbReference>
<evidence type="ECO:0000256" key="2">
    <source>
        <dbReference type="ARBA" id="ARBA00023015"/>
    </source>
</evidence>
<feature type="domain" description="HTH tetR-type" evidence="6">
    <location>
        <begin position="43"/>
        <end position="103"/>
    </location>
</feature>
<dbReference type="AlphaFoldDB" id="A0A419I9U7"/>
<dbReference type="InterPro" id="IPR041490">
    <property type="entry name" value="KstR2_TetR_C"/>
</dbReference>
<keyword evidence="2" id="KW-0805">Transcription regulation</keyword>
<dbReference type="PROSITE" id="PS50977">
    <property type="entry name" value="HTH_TETR_2"/>
    <property type="match status" value="1"/>
</dbReference>
<organism evidence="7 8">
    <name type="scientific">Amycolatopsis panacis</name>
    <dbReference type="NCBI Taxonomy" id="2340917"/>
    <lineage>
        <taxon>Bacteria</taxon>
        <taxon>Bacillati</taxon>
        <taxon>Actinomycetota</taxon>
        <taxon>Actinomycetes</taxon>
        <taxon>Pseudonocardiales</taxon>
        <taxon>Pseudonocardiaceae</taxon>
        <taxon>Amycolatopsis</taxon>
    </lineage>
</organism>
<evidence type="ECO:0000256" key="4">
    <source>
        <dbReference type="ARBA" id="ARBA00023163"/>
    </source>
</evidence>
<dbReference type="InterPro" id="IPR001647">
    <property type="entry name" value="HTH_TetR"/>
</dbReference>
<evidence type="ECO:0000256" key="3">
    <source>
        <dbReference type="ARBA" id="ARBA00023125"/>
    </source>
</evidence>
<accession>A0A419I9U7</accession>
<feature type="DNA-binding region" description="H-T-H motif" evidence="5">
    <location>
        <begin position="66"/>
        <end position="85"/>
    </location>
</feature>
<dbReference type="Gene3D" id="1.10.10.60">
    <property type="entry name" value="Homeodomain-like"/>
    <property type="match status" value="1"/>
</dbReference>
<reference evidence="7 8" key="1">
    <citation type="submission" date="2018-09" db="EMBL/GenBank/DDBJ databases">
        <title>YIM PH 21725 draft genome.</title>
        <authorList>
            <person name="Miao C."/>
        </authorList>
    </citation>
    <scope>NUCLEOTIDE SEQUENCE [LARGE SCALE GENOMIC DNA]</scope>
    <source>
        <strain evidence="8">YIM PH21725</strain>
    </source>
</reference>
<evidence type="ECO:0000259" key="6">
    <source>
        <dbReference type="PROSITE" id="PS50977"/>
    </source>
</evidence>
<dbReference type="PRINTS" id="PR00455">
    <property type="entry name" value="HTHTETR"/>
</dbReference>
<evidence type="ECO:0000313" key="7">
    <source>
        <dbReference type="EMBL" id="RJQ89280.1"/>
    </source>
</evidence>
<dbReference type="Proteomes" id="UP000285112">
    <property type="component" value="Unassembled WGS sequence"/>
</dbReference>
<dbReference type="Pfam" id="PF00440">
    <property type="entry name" value="TetR_N"/>
    <property type="match status" value="1"/>
</dbReference>
<evidence type="ECO:0000313" key="8">
    <source>
        <dbReference type="Proteomes" id="UP000285112"/>
    </source>
</evidence>
<dbReference type="GO" id="GO:0003700">
    <property type="term" value="F:DNA-binding transcription factor activity"/>
    <property type="evidence" value="ECO:0007669"/>
    <property type="project" value="TreeGrafter"/>
</dbReference>
<dbReference type="InterPro" id="IPR036271">
    <property type="entry name" value="Tet_transcr_reg_TetR-rel_C_sf"/>
</dbReference>
<keyword evidence="1" id="KW-0678">Repressor</keyword>
<protein>
    <submittedName>
        <fullName evidence="7">TetR/AcrR family transcriptional regulator</fullName>
    </submittedName>
</protein>
<keyword evidence="8" id="KW-1185">Reference proteome</keyword>
<dbReference type="GO" id="GO:0000976">
    <property type="term" value="F:transcription cis-regulatory region binding"/>
    <property type="evidence" value="ECO:0007669"/>
    <property type="project" value="TreeGrafter"/>
</dbReference>
<dbReference type="EMBL" id="QZFV01000060">
    <property type="protein sequence ID" value="RJQ89280.1"/>
    <property type="molecule type" value="Genomic_DNA"/>
</dbReference>
<proteinExistence type="predicted"/>
<dbReference type="Pfam" id="PF17932">
    <property type="entry name" value="TetR_C_24"/>
    <property type="match status" value="1"/>
</dbReference>
<gene>
    <name evidence="7" type="ORF">D5S19_04750</name>
</gene>